<dbReference type="GO" id="GO:0000077">
    <property type="term" value="P:DNA damage checkpoint signaling"/>
    <property type="evidence" value="ECO:0007669"/>
    <property type="project" value="TreeGrafter"/>
</dbReference>
<feature type="compositionally biased region" description="Low complexity" evidence="13">
    <location>
        <begin position="616"/>
        <end position="627"/>
    </location>
</feature>
<feature type="region of interest" description="Disordered" evidence="13">
    <location>
        <begin position="667"/>
        <end position="687"/>
    </location>
</feature>
<dbReference type="InterPro" id="IPR029063">
    <property type="entry name" value="SAM-dependent_MTases_sf"/>
</dbReference>
<dbReference type="EMBL" id="LRGB01001036">
    <property type="protein sequence ID" value="KZS13744.1"/>
    <property type="molecule type" value="Genomic_DNA"/>
</dbReference>
<comment type="catalytic activity">
    <reaction evidence="10 11">
        <text>L-lysyl(79)-[histone H3] + 3 S-adenosyl-L-methionine = N(6),N(6),N(6)-trimethyl-L-lysyl(79)-[histone H3] + 3 S-adenosyl-L-homocysteine + 3 H(+)</text>
        <dbReference type="Rhea" id="RHEA:60328"/>
        <dbReference type="Rhea" id="RHEA-COMP:15549"/>
        <dbReference type="Rhea" id="RHEA-COMP:15552"/>
        <dbReference type="ChEBI" id="CHEBI:15378"/>
        <dbReference type="ChEBI" id="CHEBI:29969"/>
        <dbReference type="ChEBI" id="CHEBI:57856"/>
        <dbReference type="ChEBI" id="CHEBI:59789"/>
        <dbReference type="ChEBI" id="CHEBI:61961"/>
        <dbReference type="EC" id="2.1.1.360"/>
    </reaction>
</comment>
<keyword evidence="8 11" id="KW-0539">Nucleus</keyword>
<dbReference type="InterPro" id="IPR025789">
    <property type="entry name" value="DOT1_dom"/>
</dbReference>
<dbReference type="GO" id="GO:0032259">
    <property type="term" value="P:methylation"/>
    <property type="evidence" value="ECO:0007669"/>
    <property type="project" value="UniProtKB-KW"/>
</dbReference>
<evidence type="ECO:0000256" key="1">
    <source>
        <dbReference type="ARBA" id="ARBA00004123"/>
    </source>
</evidence>
<proteinExistence type="inferred from homology"/>
<evidence type="ECO:0000256" key="7">
    <source>
        <dbReference type="ARBA" id="ARBA00022853"/>
    </source>
</evidence>
<dbReference type="GO" id="GO:0006281">
    <property type="term" value="P:DNA repair"/>
    <property type="evidence" value="ECO:0007669"/>
    <property type="project" value="TreeGrafter"/>
</dbReference>
<keyword evidence="6 11" id="KW-0949">S-adenosyl-L-methionine</keyword>
<dbReference type="PROSITE" id="PS51569">
    <property type="entry name" value="DOT1"/>
    <property type="match status" value="1"/>
</dbReference>
<keyword evidence="16" id="KW-1185">Reference proteome</keyword>
<dbReference type="FunFam" id="3.40.50.150:FF:000033">
    <property type="entry name" value="Histone-lysine N-methyltransferase, H3 lysine-79 specific"/>
    <property type="match status" value="1"/>
</dbReference>
<comment type="function">
    <text evidence="11">Histone methyltransferase that specifically trimethylates histone H3 to form H3K79me3. This methylation is required for telomere silencing and for the pachytene checkpoint during the meiotic cell cycle by allowing the recruitment of RAD9 to double strand breaks. Nucleosomes are preferred as substrate compared to free histone.</text>
</comment>
<keyword evidence="4 11" id="KW-0489">Methyltransferase</keyword>
<evidence type="ECO:0000256" key="2">
    <source>
        <dbReference type="ARBA" id="ARBA00012190"/>
    </source>
</evidence>
<dbReference type="CDD" id="cd02440">
    <property type="entry name" value="AdoMet_MTases"/>
    <property type="match status" value="1"/>
</dbReference>
<dbReference type="AlphaFoldDB" id="A0A164X085"/>
<dbReference type="STRING" id="35525.A0A164X085"/>
<accession>A0A164X085</accession>
<evidence type="ECO:0000313" key="15">
    <source>
        <dbReference type="EMBL" id="KZS13744.1"/>
    </source>
</evidence>
<keyword evidence="12" id="KW-0175">Coiled coil</keyword>
<dbReference type="PANTHER" id="PTHR21451:SF0">
    <property type="entry name" value="HISTONE-LYSINE N-METHYLTRANSFERASE, H3 LYSINE-79 SPECIFIC"/>
    <property type="match status" value="1"/>
</dbReference>
<evidence type="ECO:0000259" key="14">
    <source>
        <dbReference type="PROSITE" id="PS51569"/>
    </source>
</evidence>
<protein>
    <recommendedName>
        <fullName evidence="3 11">Histone-lysine N-methyltransferase, H3 lysine-79 specific</fullName>
        <ecNumber evidence="2 11">2.1.1.360</ecNumber>
    </recommendedName>
    <alternativeName>
        <fullName evidence="9 11">Histone H3-K79 methyltransferase</fullName>
    </alternativeName>
</protein>
<evidence type="ECO:0000256" key="6">
    <source>
        <dbReference type="ARBA" id="ARBA00022691"/>
    </source>
</evidence>
<comment type="caution">
    <text evidence="15">The sequence shown here is derived from an EMBL/GenBank/DDBJ whole genome shotgun (WGS) entry which is preliminary data.</text>
</comment>
<feature type="domain" description="DOT1" evidence="14">
    <location>
        <begin position="3"/>
        <end position="329"/>
    </location>
</feature>
<name>A0A164X085_9CRUS</name>
<feature type="region of interest" description="Disordered" evidence="13">
    <location>
        <begin position="382"/>
        <end position="443"/>
    </location>
</feature>
<dbReference type="GO" id="GO:0140956">
    <property type="term" value="F:histone H3K79 trimethyltransferase activity"/>
    <property type="evidence" value="ECO:0007669"/>
    <property type="project" value="UniProtKB-EC"/>
</dbReference>
<evidence type="ECO:0000256" key="5">
    <source>
        <dbReference type="ARBA" id="ARBA00022679"/>
    </source>
</evidence>
<comment type="similarity">
    <text evidence="11">Belongs to the class I-like SAM-binding methyltransferase superfamily. DOT1 family.</text>
</comment>
<evidence type="ECO:0000256" key="4">
    <source>
        <dbReference type="ARBA" id="ARBA00022603"/>
    </source>
</evidence>
<feature type="coiled-coil region" evidence="12">
    <location>
        <begin position="516"/>
        <end position="553"/>
    </location>
</feature>
<dbReference type="GO" id="GO:0035097">
    <property type="term" value="C:histone methyltransferase complex"/>
    <property type="evidence" value="ECO:0007669"/>
    <property type="project" value="UniProtKB-ARBA"/>
</dbReference>
<keyword evidence="7 11" id="KW-0156">Chromatin regulator</keyword>
<comment type="subcellular location">
    <subcellularLocation>
        <location evidence="1 11">Nucleus</location>
    </subcellularLocation>
</comment>
<dbReference type="SUPFAM" id="SSF53335">
    <property type="entry name" value="S-adenosyl-L-methionine-dependent methyltransferases"/>
    <property type="match status" value="1"/>
</dbReference>
<evidence type="ECO:0000313" key="16">
    <source>
        <dbReference type="Proteomes" id="UP000076858"/>
    </source>
</evidence>
<evidence type="ECO:0000256" key="12">
    <source>
        <dbReference type="SAM" id="Coils"/>
    </source>
</evidence>
<dbReference type="Gene3D" id="1.10.260.60">
    <property type="match status" value="1"/>
</dbReference>
<dbReference type="PANTHER" id="PTHR21451">
    <property type="entry name" value="HISTONE H3 METHYLTRANSFERASE"/>
    <property type="match status" value="1"/>
</dbReference>
<evidence type="ECO:0000256" key="13">
    <source>
        <dbReference type="SAM" id="MobiDB-lite"/>
    </source>
</evidence>
<feature type="compositionally biased region" description="Polar residues" evidence="13">
    <location>
        <begin position="422"/>
        <end position="441"/>
    </location>
</feature>
<dbReference type="Pfam" id="PF08123">
    <property type="entry name" value="DOT1"/>
    <property type="match status" value="1"/>
</dbReference>
<evidence type="ECO:0000256" key="8">
    <source>
        <dbReference type="ARBA" id="ARBA00023242"/>
    </source>
</evidence>
<dbReference type="Proteomes" id="UP000076858">
    <property type="component" value="Unassembled WGS sequence"/>
</dbReference>
<sequence length="819" mass="92286">MALELRLHSPAGSEPDVYKWSSAPGQAGGRNAVAIELVETIRWVCVDFPELAIDNNILSSYDASSFQSMSKLVEEYNRAIDTICQQQKIVVCPSKRLNRRPSRGLLRHILQQVYNKAVANPEKLNHYVPFSPEVYGETSYDLICQLIDNINMTEDDTFIDLGSGVGQIVLQVAASTSCKMVWGIERSEWPSRFAKNMDFHFRRLMRWWGKFYGEYQLIKGDFLDQRHSEKIYSATVVFVNNFAFGPDLDHQLKERFADLRDDTRIVSSKAFCPLNFKISARNLSDIGTIIRVSELPFLRGSVSWTGKPVSYYLHIIDRTKLELYYNQLNDQQSTKSKINEKNGLPRVGRAKKKIQSDNVIDGITMPKTECQVTLSGRSTKQKSFQFGRQNQVEQETGGPGHKPFGRVVKRKNDGRSKRKSSSTDFTLTGTELHSANTSHSQKPPFVQRCIHQQLPSSTAASSSPLQEKIPLTQSSGDLTNIPRVLQVYLDNVSNQMMSVIAQFKDHKNHAAIMREIEIERDRKIKLNLQAALLEKQIAHLADTEKKLRRQQEVVYRDRNLTHFNGDVTGISVVNQESILKKISIAMHQRKNINRQVSKIMSEVTVLGGTTSIALQTQQSQSSKSAQQRPGRLEAAARDLNKNPEWLNLPVIEKGKGNISETLTKKVLQPNGPRTKDETFTLSKQDSTTSDALENRLQKVVTNLLSDQTNQADSRAYLFPSLFEHKYPTLNGNARSECLDVTLLLVIEASINAENSDPAVTSIIVFGLCSPCLPHHYQDYPTIQAEDRSDETLGLGYTRGSLASSTSFGLARPFSEDNER</sequence>
<comment type="miscellaneous">
    <text evidence="11">In contrast to other lysine histone methyltransferases, it does not contain a SET domain, suggesting the existence of another mechanism for methylation of lysine residues of histones.</text>
</comment>
<dbReference type="InterPro" id="IPR030445">
    <property type="entry name" value="H3-K79_meTrfase"/>
</dbReference>
<evidence type="ECO:0000256" key="10">
    <source>
        <dbReference type="ARBA" id="ARBA00047770"/>
    </source>
</evidence>
<evidence type="ECO:0000256" key="3">
    <source>
        <dbReference type="ARBA" id="ARBA00020987"/>
    </source>
</evidence>
<dbReference type="OrthoDB" id="443402at2759"/>
<dbReference type="Gene3D" id="3.40.50.150">
    <property type="entry name" value="Vaccinia Virus protein VP39"/>
    <property type="match status" value="1"/>
</dbReference>
<evidence type="ECO:0000256" key="11">
    <source>
        <dbReference type="RuleBase" id="RU271113"/>
    </source>
</evidence>
<keyword evidence="5 11" id="KW-0808">Transferase</keyword>
<organism evidence="15 16">
    <name type="scientific">Daphnia magna</name>
    <dbReference type="NCBI Taxonomy" id="35525"/>
    <lineage>
        <taxon>Eukaryota</taxon>
        <taxon>Metazoa</taxon>
        <taxon>Ecdysozoa</taxon>
        <taxon>Arthropoda</taxon>
        <taxon>Crustacea</taxon>
        <taxon>Branchiopoda</taxon>
        <taxon>Diplostraca</taxon>
        <taxon>Cladocera</taxon>
        <taxon>Anomopoda</taxon>
        <taxon>Daphniidae</taxon>
        <taxon>Daphnia</taxon>
    </lineage>
</organism>
<gene>
    <name evidence="15" type="ORF">APZ42_021096</name>
</gene>
<reference evidence="15 16" key="1">
    <citation type="submission" date="2016-03" db="EMBL/GenBank/DDBJ databases">
        <title>EvidentialGene: Evidence-directed Construction of Genes on Genomes.</title>
        <authorList>
            <person name="Gilbert D.G."/>
            <person name="Choi J.-H."/>
            <person name="Mockaitis K."/>
            <person name="Colbourne J."/>
            <person name="Pfrender M."/>
        </authorList>
    </citation>
    <scope>NUCLEOTIDE SEQUENCE [LARGE SCALE GENOMIC DNA]</scope>
    <source>
        <strain evidence="15 16">Xinb3</strain>
        <tissue evidence="15">Complete organism</tissue>
    </source>
</reference>
<evidence type="ECO:0000256" key="9">
    <source>
        <dbReference type="ARBA" id="ARBA00029821"/>
    </source>
</evidence>
<dbReference type="EC" id="2.1.1.360" evidence="2 11"/>
<feature type="region of interest" description="Disordered" evidence="13">
    <location>
        <begin position="616"/>
        <end position="638"/>
    </location>
</feature>
<feature type="compositionally biased region" description="Polar residues" evidence="13">
    <location>
        <begin position="382"/>
        <end position="394"/>
    </location>
</feature>